<name>A0A926NIE3_9BACI</name>
<evidence type="ECO:0000313" key="1">
    <source>
        <dbReference type="EMBL" id="MBD1381911.1"/>
    </source>
</evidence>
<reference evidence="1" key="1">
    <citation type="submission" date="2020-09" db="EMBL/GenBank/DDBJ databases">
        <title>A novel bacterium of genus Bacillus, isolated from South China Sea.</title>
        <authorList>
            <person name="Huang H."/>
            <person name="Mo K."/>
            <person name="Hu Y."/>
        </authorList>
    </citation>
    <scope>NUCLEOTIDE SEQUENCE</scope>
    <source>
        <strain evidence="1">IB182487</strain>
    </source>
</reference>
<evidence type="ECO:0000313" key="2">
    <source>
        <dbReference type="Proteomes" id="UP000626844"/>
    </source>
</evidence>
<dbReference type="Gene3D" id="3.30.470.20">
    <property type="entry name" value="ATP-grasp fold, B domain"/>
    <property type="match status" value="1"/>
</dbReference>
<sequence>MGKNQRKWKHYEFLKEERALLKHLPETKRLKKQSFWELMDKYHQVIVKPCAGRLGVGVTQVSVIDKNLYEIHSENKKTIITSKAEVYNHFKDIKKCCIVQQKIPLATIKGCPFDVRVVIRRGRNSSKWGITKRFAKLAANGFIITNAAQKILPVEEAIRKSSLNHPLLSAKDLVSKIDEVVHLATKQLEPFYPERRSIGFDIGLDQKGGAWFIEANIKSKDRNAGY</sequence>
<protein>
    <submittedName>
        <fullName evidence="1">YheC/YheD family protein</fullName>
    </submittedName>
</protein>
<dbReference type="AlphaFoldDB" id="A0A926NIE3"/>
<organism evidence="1 2">
    <name type="scientific">Metabacillus arenae</name>
    <dbReference type="NCBI Taxonomy" id="2771434"/>
    <lineage>
        <taxon>Bacteria</taxon>
        <taxon>Bacillati</taxon>
        <taxon>Bacillota</taxon>
        <taxon>Bacilli</taxon>
        <taxon>Bacillales</taxon>
        <taxon>Bacillaceae</taxon>
        <taxon>Metabacillus</taxon>
    </lineage>
</organism>
<dbReference type="Pfam" id="PF14398">
    <property type="entry name" value="ATPgrasp_YheCD"/>
    <property type="match status" value="1"/>
</dbReference>
<dbReference type="RefSeq" id="WP_191159584.1">
    <property type="nucleotide sequence ID" value="NZ_JACXAI010000023.1"/>
</dbReference>
<accession>A0A926NIE3</accession>
<proteinExistence type="predicted"/>
<gene>
    <name evidence="1" type="ORF">IC621_16905</name>
</gene>
<dbReference type="InterPro" id="IPR026838">
    <property type="entry name" value="YheC/D"/>
</dbReference>
<keyword evidence="2" id="KW-1185">Reference proteome</keyword>
<dbReference type="EMBL" id="JACXAI010000023">
    <property type="protein sequence ID" value="MBD1381911.1"/>
    <property type="molecule type" value="Genomic_DNA"/>
</dbReference>
<comment type="caution">
    <text evidence="1">The sequence shown here is derived from an EMBL/GenBank/DDBJ whole genome shotgun (WGS) entry which is preliminary data.</text>
</comment>
<dbReference type="Proteomes" id="UP000626844">
    <property type="component" value="Unassembled WGS sequence"/>
</dbReference>
<dbReference type="SUPFAM" id="SSF56059">
    <property type="entry name" value="Glutathione synthetase ATP-binding domain-like"/>
    <property type="match status" value="1"/>
</dbReference>